<comment type="caution">
    <text evidence="1">The sequence shown here is derived from an EMBL/GenBank/DDBJ whole genome shotgun (WGS) entry which is preliminary data.</text>
</comment>
<protein>
    <submittedName>
        <fullName evidence="1">5033_t:CDS:1</fullName>
    </submittedName>
</protein>
<accession>A0ACA9KTM1</accession>
<evidence type="ECO:0000313" key="1">
    <source>
        <dbReference type="EMBL" id="CAG8492670.1"/>
    </source>
</evidence>
<organism evidence="1 2">
    <name type="scientific">Scutellospora calospora</name>
    <dbReference type="NCBI Taxonomy" id="85575"/>
    <lineage>
        <taxon>Eukaryota</taxon>
        <taxon>Fungi</taxon>
        <taxon>Fungi incertae sedis</taxon>
        <taxon>Mucoromycota</taxon>
        <taxon>Glomeromycotina</taxon>
        <taxon>Glomeromycetes</taxon>
        <taxon>Diversisporales</taxon>
        <taxon>Gigasporaceae</taxon>
        <taxon>Scutellospora</taxon>
    </lineage>
</organism>
<feature type="non-terminal residue" evidence="1">
    <location>
        <position position="58"/>
    </location>
</feature>
<feature type="non-terminal residue" evidence="1">
    <location>
        <position position="1"/>
    </location>
</feature>
<proteinExistence type="predicted"/>
<reference evidence="1" key="1">
    <citation type="submission" date="2021-06" db="EMBL/GenBank/DDBJ databases">
        <authorList>
            <person name="Kallberg Y."/>
            <person name="Tangrot J."/>
            <person name="Rosling A."/>
        </authorList>
    </citation>
    <scope>NUCLEOTIDE SEQUENCE</scope>
    <source>
        <strain evidence="1">AU212A</strain>
    </source>
</reference>
<keyword evidence="2" id="KW-1185">Reference proteome</keyword>
<evidence type="ECO:0000313" key="2">
    <source>
        <dbReference type="Proteomes" id="UP000789860"/>
    </source>
</evidence>
<dbReference type="EMBL" id="CAJVPM010002795">
    <property type="protein sequence ID" value="CAG8492670.1"/>
    <property type="molecule type" value="Genomic_DNA"/>
</dbReference>
<dbReference type="Proteomes" id="UP000789860">
    <property type="component" value="Unassembled WGS sequence"/>
</dbReference>
<sequence length="58" mass="6629">MSKQNTQVIQYGGRETITGVPIRNDISKYDNELMAILQQSLSEKKSIHFMPNDVQDAF</sequence>
<name>A0ACA9KTM1_9GLOM</name>
<gene>
    <name evidence="1" type="ORF">SCALOS_LOCUS2891</name>
</gene>